<dbReference type="OrthoDB" id="660555at2759"/>
<dbReference type="FunFam" id="2.40.10.10:FF:000068">
    <property type="entry name" value="transmembrane protease serine 2"/>
    <property type="match status" value="1"/>
</dbReference>
<evidence type="ECO:0000256" key="4">
    <source>
        <dbReference type="RuleBase" id="RU363034"/>
    </source>
</evidence>
<keyword evidence="3" id="KW-1015">Disulfide bond</keyword>
<reference evidence="6" key="1">
    <citation type="submission" date="2020-11" db="EMBL/GenBank/DDBJ databases">
        <authorList>
            <person name="Tran Van P."/>
        </authorList>
    </citation>
    <scope>NUCLEOTIDE SEQUENCE</scope>
</reference>
<dbReference type="PROSITE" id="PS00134">
    <property type="entry name" value="TRYPSIN_HIS"/>
    <property type="match status" value="1"/>
</dbReference>
<evidence type="ECO:0000259" key="5">
    <source>
        <dbReference type="PROSITE" id="PS50240"/>
    </source>
</evidence>
<proteinExistence type="predicted"/>
<dbReference type="SMART" id="SM00364">
    <property type="entry name" value="LRR_BAC"/>
    <property type="match status" value="9"/>
</dbReference>
<evidence type="ECO:0000256" key="3">
    <source>
        <dbReference type="ARBA" id="ARBA00023157"/>
    </source>
</evidence>
<name>A0A7R9A660_9CRUS</name>
<gene>
    <name evidence="6" type="ORF">DSTB1V02_LOCUS7670</name>
</gene>
<dbReference type="InterPro" id="IPR032675">
    <property type="entry name" value="LRR_dom_sf"/>
</dbReference>
<accession>A0A7R9A660</accession>
<keyword evidence="2" id="KW-0677">Repeat</keyword>
<protein>
    <recommendedName>
        <fullName evidence="5">Peptidase S1 domain-containing protein</fullName>
    </recommendedName>
</protein>
<keyword evidence="1" id="KW-0433">Leucine-rich repeat</keyword>
<dbReference type="SMART" id="SM00369">
    <property type="entry name" value="LRR_TYP"/>
    <property type="match status" value="8"/>
</dbReference>
<dbReference type="InterPro" id="IPR001314">
    <property type="entry name" value="Peptidase_S1A"/>
</dbReference>
<dbReference type="InterPro" id="IPR033116">
    <property type="entry name" value="TRYPSIN_SER"/>
</dbReference>
<dbReference type="Pfam" id="PF00089">
    <property type="entry name" value="Trypsin"/>
    <property type="match status" value="1"/>
</dbReference>
<dbReference type="InterPro" id="IPR001611">
    <property type="entry name" value="Leu-rich_rpt"/>
</dbReference>
<dbReference type="SMART" id="SM00020">
    <property type="entry name" value="Tryp_SPc"/>
    <property type="match status" value="1"/>
</dbReference>
<dbReference type="SUPFAM" id="SSF52058">
    <property type="entry name" value="L domain-like"/>
    <property type="match status" value="1"/>
</dbReference>
<dbReference type="PANTHER" id="PTHR45617">
    <property type="entry name" value="LEUCINE RICH REPEAT FAMILY PROTEIN"/>
    <property type="match status" value="1"/>
</dbReference>
<evidence type="ECO:0000256" key="1">
    <source>
        <dbReference type="ARBA" id="ARBA00022614"/>
    </source>
</evidence>
<sequence length="635" mass="71682">MHCDLLAFQCALLTSVPAFKSDSLEELNLEHNKITNVEFDKWATPNLRILKLWSISLTSVPAFKSDSLEELDLSGNKITNVELDKWATPKLRILNLSWNSLMSVPAFKSDSLEEFYLDKNKITNVEFDKWATPKLRILKLDENSLTSVPAFKSDSLEELDLGGNKITNVEFDKLATLKLKILKLYSNSLTTVPAFKSDSLEEFYVDKNKITNVEFDKWATPKLRILKLDENSLRSVPAFKSGSLEEFYLDKNKITNVEFDKWATPKLRILRLHSNSLTSVPPFKSDNLEELDLRMNKITNVEFDKWATPKLRELKLSNNELTSIPSFKCDSVYVGFPASKSTENNICGRRGNLVPSAQRLIRGGKEAAPGSWPWQAAIYHVNIGDIICGGALIGMRWVLTAAHCVVGHDVDNFFVYLGKHYRNVSQDDEFVQKMKATQIFVHDKYTGWESDIALMKLHDSANLNEWVQLICLPFNDDISDDILDGVEDRFCGPHPGKVAGWGRDASDLVTDVLTEVQLTVIPKSECRYKIYEITKNHPASISRSTFCAGERNYSSSIVNDNAKEYKTVCGGDSGSPIVFASHSLLKSQWVVEGLVSHIYAKSGQNCSNYEPGQYGVFTKVNKFVDWIEETMSMNS</sequence>
<evidence type="ECO:0000313" key="6">
    <source>
        <dbReference type="EMBL" id="CAD7247845.1"/>
    </source>
</evidence>
<dbReference type="SUPFAM" id="SSF50494">
    <property type="entry name" value="Trypsin-like serine proteases"/>
    <property type="match status" value="1"/>
</dbReference>
<dbReference type="PROSITE" id="PS51450">
    <property type="entry name" value="LRR"/>
    <property type="match status" value="4"/>
</dbReference>
<keyword evidence="4" id="KW-0720">Serine protease</keyword>
<dbReference type="EMBL" id="CAJPEV010001606">
    <property type="protein sequence ID" value="CAG0893487.1"/>
    <property type="molecule type" value="Genomic_DNA"/>
</dbReference>
<dbReference type="GO" id="GO:0006508">
    <property type="term" value="P:proteolysis"/>
    <property type="evidence" value="ECO:0007669"/>
    <property type="project" value="UniProtKB-KW"/>
</dbReference>
<dbReference type="InterPro" id="IPR018114">
    <property type="entry name" value="TRYPSIN_HIS"/>
</dbReference>
<feature type="domain" description="Peptidase S1" evidence="5">
    <location>
        <begin position="361"/>
        <end position="632"/>
    </location>
</feature>
<dbReference type="CDD" id="cd00190">
    <property type="entry name" value="Tryp_SPc"/>
    <property type="match status" value="1"/>
</dbReference>
<evidence type="ECO:0000256" key="2">
    <source>
        <dbReference type="ARBA" id="ARBA00022737"/>
    </source>
</evidence>
<dbReference type="Gene3D" id="3.80.10.10">
    <property type="entry name" value="Ribonuclease Inhibitor"/>
    <property type="match status" value="2"/>
</dbReference>
<dbReference type="GO" id="GO:0004252">
    <property type="term" value="F:serine-type endopeptidase activity"/>
    <property type="evidence" value="ECO:0007669"/>
    <property type="project" value="InterPro"/>
</dbReference>
<dbReference type="InterPro" id="IPR043504">
    <property type="entry name" value="Peptidase_S1_PA_chymotrypsin"/>
</dbReference>
<dbReference type="InterPro" id="IPR025875">
    <property type="entry name" value="Leu-rich_rpt_4"/>
</dbReference>
<dbReference type="InterPro" id="IPR001254">
    <property type="entry name" value="Trypsin_dom"/>
</dbReference>
<dbReference type="PANTHER" id="PTHR45617:SF181">
    <property type="entry name" value="LP04042P"/>
    <property type="match status" value="1"/>
</dbReference>
<dbReference type="InterPro" id="IPR003591">
    <property type="entry name" value="Leu-rich_rpt_typical-subtyp"/>
</dbReference>
<evidence type="ECO:0000313" key="7">
    <source>
        <dbReference type="Proteomes" id="UP000677054"/>
    </source>
</evidence>
<organism evidence="6">
    <name type="scientific">Darwinula stevensoni</name>
    <dbReference type="NCBI Taxonomy" id="69355"/>
    <lineage>
        <taxon>Eukaryota</taxon>
        <taxon>Metazoa</taxon>
        <taxon>Ecdysozoa</taxon>
        <taxon>Arthropoda</taxon>
        <taxon>Crustacea</taxon>
        <taxon>Oligostraca</taxon>
        <taxon>Ostracoda</taxon>
        <taxon>Podocopa</taxon>
        <taxon>Podocopida</taxon>
        <taxon>Darwinulocopina</taxon>
        <taxon>Darwinuloidea</taxon>
        <taxon>Darwinulidae</taxon>
        <taxon>Darwinula</taxon>
    </lineage>
</organism>
<keyword evidence="4" id="KW-0645">Protease</keyword>
<dbReference type="Proteomes" id="UP000677054">
    <property type="component" value="Unassembled WGS sequence"/>
</dbReference>
<dbReference type="InterPro" id="IPR009003">
    <property type="entry name" value="Peptidase_S1_PA"/>
</dbReference>
<dbReference type="EMBL" id="LR901123">
    <property type="protein sequence ID" value="CAD7247845.1"/>
    <property type="molecule type" value="Genomic_DNA"/>
</dbReference>
<dbReference type="Gene3D" id="2.40.10.10">
    <property type="entry name" value="Trypsin-like serine proteases"/>
    <property type="match status" value="2"/>
</dbReference>
<dbReference type="SMART" id="SM00365">
    <property type="entry name" value="LRR_SD22"/>
    <property type="match status" value="6"/>
</dbReference>
<dbReference type="PROSITE" id="PS50240">
    <property type="entry name" value="TRYPSIN_DOM"/>
    <property type="match status" value="1"/>
</dbReference>
<dbReference type="PROSITE" id="PS00135">
    <property type="entry name" value="TRYPSIN_SER"/>
    <property type="match status" value="1"/>
</dbReference>
<dbReference type="Pfam" id="PF13855">
    <property type="entry name" value="LRR_8"/>
    <property type="match status" value="1"/>
</dbReference>
<dbReference type="Pfam" id="PF13516">
    <property type="entry name" value="LRR_6"/>
    <property type="match status" value="2"/>
</dbReference>
<dbReference type="Pfam" id="PF12799">
    <property type="entry name" value="LRR_4"/>
    <property type="match status" value="1"/>
</dbReference>
<dbReference type="AlphaFoldDB" id="A0A7R9A660"/>
<keyword evidence="4" id="KW-0378">Hydrolase</keyword>
<dbReference type="PRINTS" id="PR00722">
    <property type="entry name" value="CHYMOTRYPSIN"/>
</dbReference>
<keyword evidence="7" id="KW-1185">Reference proteome</keyword>